<dbReference type="InterPro" id="IPR005607">
    <property type="entry name" value="BSD_dom"/>
</dbReference>
<dbReference type="AlphaFoldDB" id="A0A085MCZ8"/>
<name>A0A085MCZ8_9BILA</name>
<dbReference type="PANTHER" id="PTHR16019:SF5">
    <property type="entry name" value="BSD DOMAIN-CONTAINING PROTEIN 1"/>
    <property type="match status" value="1"/>
</dbReference>
<feature type="compositionally biased region" description="Low complexity" evidence="1">
    <location>
        <begin position="209"/>
        <end position="222"/>
    </location>
</feature>
<gene>
    <name evidence="3" type="ORF">M513_04012</name>
</gene>
<keyword evidence="4" id="KW-1185">Reference proteome</keyword>
<dbReference type="EMBL" id="KL363202">
    <property type="protein sequence ID" value="KFD55094.1"/>
    <property type="molecule type" value="Genomic_DNA"/>
</dbReference>
<dbReference type="InterPro" id="IPR035925">
    <property type="entry name" value="BSD_dom_sf"/>
</dbReference>
<dbReference type="SUPFAM" id="SSF140383">
    <property type="entry name" value="BSD domain-like"/>
    <property type="match status" value="1"/>
</dbReference>
<organism evidence="3 4">
    <name type="scientific">Trichuris suis</name>
    <name type="common">pig whipworm</name>
    <dbReference type="NCBI Taxonomy" id="68888"/>
    <lineage>
        <taxon>Eukaryota</taxon>
        <taxon>Metazoa</taxon>
        <taxon>Ecdysozoa</taxon>
        <taxon>Nematoda</taxon>
        <taxon>Enoplea</taxon>
        <taxon>Dorylaimia</taxon>
        <taxon>Trichinellida</taxon>
        <taxon>Trichuridae</taxon>
        <taxon>Trichuris</taxon>
    </lineage>
</organism>
<dbReference type="SMART" id="SM00751">
    <property type="entry name" value="BSD"/>
    <property type="match status" value="1"/>
</dbReference>
<evidence type="ECO:0000256" key="1">
    <source>
        <dbReference type="SAM" id="MobiDB-lite"/>
    </source>
</evidence>
<evidence type="ECO:0000259" key="2">
    <source>
        <dbReference type="PROSITE" id="PS50858"/>
    </source>
</evidence>
<accession>A0A085MCZ8</accession>
<dbReference type="PROSITE" id="PS50858">
    <property type="entry name" value="BSD"/>
    <property type="match status" value="1"/>
</dbReference>
<sequence>MKSDGSEMATADEDKQRESSLFGSFYQKAKEKTLSTLALVRQDLTEFSEAVRDEGSSLMTLTTNAIRDQASSFEAASNMMKSFVDTVSYVLFEDTTKGEELFEEPIVADSPEGLFDFESLDLEPAGNPETFALWQSTFNLREREAECERLLQSQPELLEVYQNLVPREIDRLTFWQRFFYRMYQIDNAKEESRGSSPFEGDDKSPCNNATVSSQTVQSSSAALSPKAVEEKCFGGSSNDSTLEVSDDDDEGAVIVSHRAVNDQFEPQ</sequence>
<proteinExistence type="predicted"/>
<dbReference type="PANTHER" id="PTHR16019">
    <property type="entry name" value="SYNAPSE-ASSOCIATED PROTEIN"/>
    <property type="match status" value="1"/>
</dbReference>
<dbReference type="Gene3D" id="1.10.3970.10">
    <property type="entry name" value="BSD domain"/>
    <property type="match status" value="1"/>
</dbReference>
<feature type="domain" description="BSD" evidence="2">
    <location>
        <begin position="134"/>
        <end position="186"/>
    </location>
</feature>
<feature type="region of interest" description="Disordered" evidence="1">
    <location>
        <begin position="190"/>
        <end position="252"/>
    </location>
</feature>
<dbReference type="Pfam" id="PF03909">
    <property type="entry name" value="BSD"/>
    <property type="match status" value="1"/>
</dbReference>
<dbReference type="InterPro" id="IPR051494">
    <property type="entry name" value="BSD_domain-containing"/>
</dbReference>
<protein>
    <recommendedName>
        <fullName evidence="2">BSD domain-containing protein</fullName>
    </recommendedName>
</protein>
<dbReference type="Proteomes" id="UP000030764">
    <property type="component" value="Unassembled WGS sequence"/>
</dbReference>
<evidence type="ECO:0000313" key="4">
    <source>
        <dbReference type="Proteomes" id="UP000030764"/>
    </source>
</evidence>
<reference evidence="3 4" key="1">
    <citation type="journal article" date="2014" name="Nat. Genet.">
        <title>Genome and transcriptome of the porcine whipworm Trichuris suis.</title>
        <authorList>
            <person name="Jex A.R."/>
            <person name="Nejsum P."/>
            <person name="Schwarz E.M."/>
            <person name="Hu L."/>
            <person name="Young N.D."/>
            <person name="Hall R.S."/>
            <person name="Korhonen P.K."/>
            <person name="Liao S."/>
            <person name="Thamsborg S."/>
            <person name="Xia J."/>
            <person name="Xu P."/>
            <person name="Wang S."/>
            <person name="Scheerlinck J.P."/>
            <person name="Hofmann A."/>
            <person name="Sternberg P.W."/>
            <person name="Wang J."/>
            <person name="Gasser R.B."/>
        </authorList>
    </citation>
    <scope>NUCLEOTIDE SEQUENCE [LARGE SCALE GENOMIC DNA]</scope>
    <source>
        <strain evidence="3">DCEP-RM93M</strain>
    </source>
</reference>
<evidence type="ECO:0000313" key="3">
    <source>
        <dbReference type="EMBL" id="KFD55094.1"/>
    </source>
</evidence>
<dbReference type="GO" id="GO:0005737">
    <property type="term" value="C:cytoplasm"/>
    <property type="evidence" value="ECO:0007669"/>
    <property type="project" value="TreeGrafter"/>
</dbReference>